<evidence type="ECO:0000259" key="2">
    <source>
        <dbReference type="PROSITE" id="PS00036"/>
    </source>
</evidence>
<feature type="compositionally biased region" description="Basic residues" evidence="1">
    <location>
        <begin position="1"/>
        <end position="10"/>
    </location>
</feature>
<accession>A0ABR1IHW6</accession>
<feature type="region of interest" description="Disordered" evidence="1">
    <location>
        <begin position="285"/>
        <end position="320"/>
    </location>
</feature>
<keyword evidence="4" id="KW-1185">Reference proteome</keyword>
<feature type="compositionally biased region" description="Basic and acidic residues" evidence="1">
    <location>
        <begin position="189"/>
        <end position="198"/>
    </location>
</feature>
<proteinExistence type="predicted"/>
<feature type="domain" description="BZIP" evidence="2">
    <location>
        <begin position="210"/>
        <end position="223"/>
    </location>
</feature>
<evidence type="ECO:0000313" key="4">
    <source>
        <dbReference type="Proteomes" id="UP001498421"/>
    </source>
</evidence>
<evidence type="ECO:0000256" key="1">
    <source>
        <dbReference type="SAM" id="MobiDB-lite"/>
    </source>
</evidence>
<dbReference type="EMBL" id="JAZAVK010000004">
    <property type="protein sequence ID" value="KAK7432607.1"/>
    <property type="molecule type" value="Genomic_DNA"/>
</dbReference>
<feature type="region of interest" description="Disordered" evidence="1">
    <location>
        <begin position="1"/>
        <end position="90"/>
    </location>
</feature>
<gene>
    <name evidence="3" type="ORF">QQZ08_000815</name>
</gene>
<evidence type="ECO:0000313" key="3">
    <source>
        <dbReference type="EMBL" id="KAK7432607.1"/>
    </source>
</evidence>
<dbReference type="PROSITE" id="PS00036">
    <property type="entry name" value="BZIP_BASIC"/>
    <property type="match status" value="1"/>
</dbReference>
<name>A0ABR1IHW6_9HYPO</name>
<feature type="region of interest" description="Disordered" evidence="1">
    <location>
        <begin position="155"/>
        <end position="222"/>
    </location>
</feature>
<dbReference type="InterPro" id="IPR004827">
    <property type="entry name" value="bZIP"/>
</dbReference>
<feature type="compositionally biased region" description="Basic and acidic residues" evidence="1">
    <location>
        <begin position="286"/>
        <end position="296"/>
    </location>
</feature>
<organism evidence="3 4">
    <name type="scientific">Neonectria magnoliae</name>
    <dbReference type="NCBI Taxonomy" id="2732573"/>
    <lineage>
        <taxon>Eukaryota</taxon>
        <taxon>Fungi</taxon>
        <taxon>Dikarya</taxon>
        <taxon>Ascomycota</taxon>
        <taxon>Pezizomycotina</taxon>
        <taxon>Sordariomycetes</taxon>
        <taxon>Hypocreomycetidae</taxon>
        <taxon>Hypocreales</taxon>
        <taxon>Nectriaceae</taxon>
        <taxon>Neonectria</taxon>
    </lineage>
</organism>
<feature type="compositionally biased region" description="Basic and acidic residues" evidence="1">
    <location>
        <begin position="166"/>
        <end position="180"/>
    </location>
</feature>
<feature type="compositionally biased region" description="Low complexity" evidence="1">
    <location>
        <begin position="49"/>
        <end position="59"/>
    </location>
</feature>
<dbReference type="Proteomes" id="UP001498421">
    <property type="component" value="Unassembled WGS sequence"/>
</dbReference>
<comment type="caution">
    <text evidence="3">The sequence shown here is derived from an EMBL/GenBank/DDBJ whole genome shotgun (WGS) entry which is preliminary data.</text>
</comment>
<feature type="compositionally biased region" description="Basic and acidic residues" evidence="1">
    <location>
        <begin position="37"/>
        <end position="46"/>
    </location>
</feature>
<reference evidence="3 4" key="1">
    <citation type="journal article" date="2025" name="Microbiol. Resour. Announc.">
        <title>Draft genome sequences for Neonectria magnoliae and Neonectria punicea, canker pathogens of Liriodendron tulipifera and Acer saccharum in West Virginia.</title>
        <authorList>
            <person name="Petronek H.M."/>
            <person name="Kasson M.T."/>
            <person name="Metheny A.M."/>
            <person name="Stauder C.M."/>
            <person name="Lovett B."/>
            <person name="Lynch S.C."/>
            <person name="Garnas J.R."/>
            <person name="Kasson L.R."/>
            <person name="Stajich J.E."/>
        </authorList>
    </citation>
    <scope>NUCLEOTIDE SEQUENCE [LARGE SCALE GENOMIC DNA]</scope>
    <source>
        <strain evidence="3 4">NRRL 64651</strain>
    </source>
</reference>
<protein>
    <recommendedName>
        <fullName evidence="2">BZIP domain-containing protein</fullName>
    </recommendedName>
</protein>
<sequence length="320" mass="36509">MRPLREKKRPFYAESPDSDDADDTNGSPEPGMASTDAPRKRNRLFDESQQQQPQHQQQQLTYRPNNMPLVLPQQAGTPPPAIPPFGVSALNLPSSHISPASVVSPPNSRIDRSHAPRVSVGGFPVEAASLVIPGNLTPNEFHRRANEMERELAYQRANPPALPKSDIPELPEKPPSEPWRRFPNNVTPEQRRAIEAENNRIATTNQRIERERNNQAAKKSRMKRLEALERTRRILNDRSAECDWWRLKAMSLGASVSEWDNLPDEIKKNMVDEIKDRVQAMDSLLEEDKRDQETRRRTARNKARAALKESREASLEISEF</sequence>